<feature type="compositionally biased region" description="Low complexity" evidence="7">
    <location>
        <begin position="105"/>
        <end position="121"/>
    </location>
</feature>
<dbReference type="PANTHER" id="PTHR11339:SF228">
    <property type="entry name" value="OTOGELIN"/>
    <property type="match status" value="1"/>
</dbReference>
<comment type="caution">
    <text evidence="6">Lacks conserved residue(s) required for the propagation of feature annotation.</text>
</comment>
<dbReference type="Proteomes" id="UP001356427">
    <property type="component" value="Unassembled WGS sequence"/>
</dbReference>
<accession>A0AAN8KXZ3</accession>
<dbReference type="Gene3D" id="2.10.25.10">
    <property type="entry name" value="Laminin"/>
    <property type="match status" value="1"/>
</dbReference>
<evidence type="ECO:0000256" key="6">
    <source>
        <dbReference type="PROSITE-ProRule" id="PRU00039"/>
    </source>
</evidence>
<feature type="compositionally biased region" description="Polar residues" evidence="7">
    <location>
        <begin position="698"/>
        <end position="707"/>
    </location>
</feature>
<evidence type="ECO:0000256" key="2">
    <source>
        <dbReference type="ARBA" id="ARBA00022525"/>
    </source>
</evidence>
<feature type="compositionally biased region" description="Low complexity" evidence="7">
    <location>
        <begin position="708"/>
        <end position="732"/>
    </location>
</feature>
<keyword evidence="3 6" id="KW-1015">Disulfide bond</keyword>
<feature type="compositionally biased region" description="Low complexity" evidence="7">
    <location>
        <begin position="598"/>
        <end position="614"/>
    </location>
</feature>
<feature type="compositionally biased region" description="Low complexity" evidence="7">
    <location>
        <begin position="680"/>
        <end position="689"/>
    </location>
</feature>
<feature type="region of interest" description="Disordered" evidence="7">
    <location>
        <begin position="308"/>
        <end position="375"/>
    </location>
</feature>
<feature type="compositionally biased region" description="Low complexity" evidence="7">
    <location>
        <begin position="448"/>
        <end position="501"/>
    </location>
</feature>
<dbReference type="Pfam" id="PF25960">
    <property type="entry name" value="Fn1-VW_OTOGL"/>
    <property type="match status" value="1"/>
</dbReference>
<feature type="compositionally biased region" description="Low complexity" evidence="7">
    <location>
        <begin position="140"/>
        <end position="218"/>
    </location>
</feature>
<dbReference type="InterPro" id="IPR058755">
    <property type="entry name" value="Fn1-VW_OTOGL"/>
</dbReference>
<feature type="region of interest" description="Disordered" evidence="7">
    <location>
        <begin position="1"/>
        <end position="31"/>
    </location>
</feature>
<evidence type="ECO:0000256" key="5">
    <source>
        <dbReference type="ARBA" id="ARBA00061260"/>
    </source>
</evidence>
<dbReference type="InterPro" id="IPR014853">
    <property type="entry name" value="VWF/SSPO/ZAN-like_Cys-rich_dom"/>
</dbReference>
<feature type="disulfide bond" evidence="6">
    <location>
        <begin position="1512"/>
        <end position="1561"/>
    </location>
</feature>
<feature type="region of interest" description="Disordered" evidence="7">
    <location>
        <begin position="387"/>
        <end position="528"/>
    </location>
</feature>
<feature type="compositionally biased region" description="Polar residues" evidence="7">
    <location>
        <begin position="63"/>
        <end position="77"/>
    </location>
</feature>
<feature type="compositionally biased region" description="Low complexity" evidence="7">
    <location>
        <begin position="362"/>
        <end position="375"/>
    </location>
</feature>
<feature type="compositionally biased region" description="Low complexity" evidence="7">
    <location>
        <begin position="623"/>
        <end position="650"/>
    </location>
</feature>
<dbReference type="SMART" id="SM00041">
    <property type="entry name" value="CT"/>
    <property type="match status" value="1"/>
</dbReference>
<dbReference type="GO" id="GO:0005615">
    <property type="term" value="C:extracellular space"/>
    <property type="evidence" value="ECO:0007669"/>
    <property type="project" value="TreeGrafter"/>
</dbReference>
<keyword evidence="4" id="KW-0325">Glycoprotein</keyword>
<evidence type="ECO:0000256" key="1">
    <source>
        <dbReference type="ARBA" id="ARBA00004613"/>
    </source>
</evidence>
<dbReference type="GO" id="GO:0031012">
    <property type="term" value="C:extracellular matrix"/>
    <property type="evidence" value="ECO:0007669"/>
    <property type="project" value="TreeGrafter"/>
</dbReference>
<evidence type="ECO:0000256" key="7">
    <source>
        <dbReference type="SAM" id="MobiDB-lite"/>
    </source>
</evidence>
<dbReference type="InterPro" id="IPR006207">
    <property type="entry name" value="Cys_knot_C"/>
</dbReference>
<gene>
    <name evidence="10" type="ORF">J4Q44_G00349000</name>
</gene>
<evidence type="ECO:0000256" key="3">
    <source>
        <dbReference type="ARBA" id="ARBA00023157"/>
    </source>
</evidence>
<proteinExistence type="inferred from homology"/>
<comment type="subcellular location">
    <subcellularLocation>
        <location evidence="1">Secreted</location>
    </subcellularLocation>
</comment>
<feature type="compositionally biased region" description="Low complexity" evidence="7">
    <location>
        <begin position="339"/>
        <end position="355"/>
    </location>
</feature>
<dbReference type="PROSITE" id="PS01225">
    <property type="entry name" value="CTCK_2"/>
    <property type="match status" value="1"/>
</dbReference>
<evidence type="ECO:0000259" key="9">
    <source>
        <dbReference type="PROSITE" id="PS51233"/>
    </source>
</evidence>
<keyword evidence="11" id="KW-1185">Reference proteome</keyword>
<feature type="compositionally biased region" description="Pro residues" evidence="7">
    <location>
        <begin position="329"/>
        <end position="338"/>
    </location>
</feature>
<dbReference type="InterPro" id="IPR001846">
    <property type="entry name" value="VWF_type-D"/>
</dbReference>
<dbReference type="SUPFAM" id="SSF57567">
    <property type="entry name" value="Serine protease inhibitors"/>
    <property type="match status" value="1"/>
</dbReference>
<feature type="compositionally biased region" description="Low complexity" evidence="7">
    <location>
        <begin position="567"/>
        <end position="588"/>
    </location>
</feature>
<feature type="region of interest" description="Disordered" evidence="7">
    <location>
        <begin position="105"/>
        <end position="258"/>
    </location>
</feature>
<feature type="compositionally biased region" description="Low complexity" evidence="7">
    <location>
        <begin position="512"/>
        <end position="524"/>
    </location>
</feature>
<feature type="domain" description="CTCK" evidence="8">
    <location>
        <begin position="1498"/>
        <end position="1583"/>
    </location>
</feature>
<name>A0AAN8KXZ3_9TELE</name>
<feature type="region of interest" description="Disordered" evidence="7">
    <location>
        <begin position="63"/>
        <end position="92"/>
    </location>
</feature>
<protein>
    <recommendedName>
        <fullName evidence="12">Otogelin</fullName>
    </recommendedName>
</protein>
<evidence type="ECO:0008006" key="12">
    <source>
        <dbReference type="Google" id="ProtNLM"/>
    </source>
</evidence>
<feature type="region of interest" description="Disordered" evidence="7">
    <location>
        <begin position="567"/>
        <end position="735"/>
    </location>
</feature>
<dbReference type="SMART" id="SM00832">
    <property type="entry name" value="C8"/>
    <property type="match status" value="1"/>
</dbReference>
<feature type="compositionally biased region" description="Low complexity" evidence="7">
    <location>
        <begin position="308"/>
        <end position="323"/>
    </location>
</feature>
<evidence type="ECO:0000313" key="11">
    <source>
        <dbReference type="Proteomes" id="UP001356427"/>
    </source>
</evidence>
<dbReference type="InterPro" id="IPR036084">
    <property type="entry name" value="Ser_inhib-like_sf"/>
</dbReference>
<keyword evidence="2" id="KW-0964">Secreted</keyword>
<dbReference type="CDD" id="cd19941">
    <property type="entry name" value="TIL"/>
    <property type="match status" value="1"/>
</dbReference>
<dbReference type="Pfam" id="PF00094">
    <property type="entry name" value="VWD"/>
    <property type="match status" value="1"/>
</dbReference>
<evidence type="ECO:0000259" key="8">
    <source>
        <dbReference type="PROSITE" id="PS01225"/>
    </source>
</evidence>
<reference evidence="10 11" key="1">
    <citation type="submission" date="2021-04" db="EMBL/GenBank/DDBJ databases">
        <authorList>
            <person name="De Guttry C."/>
            <person name="Zahm M."/>
            <person name="Klopp C."/>
            <person name="Cabau C."/>
            <person name="Louis A."/>
            <person name="Berthelot C."/>
            <person name="Parey E."/>
            <person name="Roest Crollius H."/>
            <person name="Montfort J."/>
            <person name="Robinson-Rechavi M."/>
            <person name="Bucao C."/>
            <person name="Bouchez O."/>
            <person name="Gislard M."/>
            <person name="Lluch J."/>
            <person name="Milhes M."/>
            <person name="Lampietro C."/>
            <person name="Lopez Roques C."/>
            <person name="Donnadieu C."/>
            <person name="Braasch I."/>
            <person name="Desvignes T."/>
            <person name="Postlethwait J."/>
            <person name="Bobe J."/>
            <person name="Wedekind C."/>
            <person name="Guiguen Y."/>
        </authorList>
    </citation>
    <scope>NUCLEOTIDE SEQUENCE [LARGE SCALE GENOMIC DNA]</scope>
    <source>
        <strain evidence="10">Cs_M1</strain>
        <tissue evidence="10">Blood</tissue>
    </source>
</reference>
<feature type="compositionally biased region" description="Low complexity" evidence="7">
    <location>
        <begin position="404"/>
        <end position="439"/>
    </location>
</feature>
<dbReference type="PANTHER" id="PTHR11339">
    <property type="entry name" value="EXTRACELLULAR MATRIX GLYCOPROTEIN RELATED"/>
    <property type="match status" value="1"/>
</dbReference>
<feature type="compositionally biased region" description="Low complexity" evidence="7">
    <location>
        <begin position="230"/>
        <end position="250"/>
    </location>
</feature>
<organism evidence="10 11">
    <name type="scientific">Coregonus suidteri</name>
    <dbReference type="NCBI Taxonomy" id="861788"/>
    <lineage>
        <taxon>Eukaryota</taxon>
        <taxon>Metazoa</taxon>
        <taxon>Chordata</taxon>
        <taxon>Craniata</taxon>
        <taxon>Vertebrata</taxon>
        <taxon>Euteleostomi</taxon>
        <taxon>Actinopterygii</taxon>
        <taxon>Neopterygii</taxon>
        <taxon>Teleostei</taxon>
        <taxon>Protacanthopterygii</taxon>
        <taxon>Salmoniformes</taxon>
        <taxon>Salmonidae</taxon>
        <taxon>Coregoninae</taxon>
        <taxon>Coregonus</taxon>
    </lineage>
</organism>
<sequence length="1583" mass="168690">MLLTTTTISTGPTSEQPAATKKTTRAPVSTATAEPLATTRITMTTAVVAPVMVTDTVTATSQPRTTATAYTERTSWSGGVPTTERTTEHTTTTAYPTKDVDWRLTTTTTAGPPTVRTTTTQPIPPEISGTTTKPPEAVVTTTESTQTTLSISPSISTTAESTQTTFTSPSVSTTTGAVVPTTTSTTSPVSPVSATETTTTVPGTPVAVGTGTTQPPTTLKTTEPWRPPHSETSSTPSIPSTPSTPISSTERVTTPEVPVKPDVSTELVVSPHHVISTTTTDALHPVATSTEPGITTTTSVTMTTTAKTTAAPAETSTSAVSTSRTERPPATPEPPTVPGVPGEPALPLTTTVPTTTVPPLPGVHTTTVTPLPGVPVTTAIRPVTIRPLTETTSVPPDTGRVEVSSTTATTTTQEPTSSWSGPVTTTTTSSASFTSAPRPTSHPERVTTRVVSTSKVVSTTAAPSTTKTTHRPMTTTHRTTTGRVPMTTSRTATTVRSTARPSTDRVTADARTPGVPGVPTATTTPGPPTVAPPSLGTATVSAVFPTTTARTTTKPVTTARTTEYAADVSSAAGPTGTGTTTTASVPVPSMTAVPTGPTGVTAEPSTSTTTTPEGIVPSSTRETGVTPAATGGTTTTTTTRTPSPDLLTSTEVAATPGVTPKVTPKVTPEVTAAPSVHALTPTATPPSTTEPERADGVDTTTPKTPSLSPVSPYTTSETTPSPSVVSPYTTTERVGPTAEVTTSMAVSSTRMCTPPYSEIVDECTKYLCVSGQLVLFNMSQNCLYNSTPPNCGLLGFAVLVNGDKCCPQWDCPCRCSVFPDLNVITFDGNSVAIYKATSYIVTQLPNETISIVVQECPADSDTLLWNFTNLCLVVLNITHKSNHLVINRLQRRLYVNSRYAKPRFKKFGFEILDTGNMYLIRTPAGLKLQWFHSTGMMVIETESYSNKLPTMGLCGRCDGNPANDLMLSNGTTVGESEDPAVFIDSWQVPNTTSYISHSRRREVNCSTSDCSQCMAMLRNTSFSPCHAFVLPSTFCEVWVRDVEYVNNPCVALAAYVASCHKFNVCIEWRSPDYCPFICPDQLRYQACLPACTAQSCSNHDFDYDPEQCSGLTEGCVCPEGTLLHRPYSALCIPPEKCACTDSWGAPRAPGEVWKASKDGCCMYRCDNDSIVPVEYNCSAVPQPLCRRAGEVVLSLTDDTSCCPQKACICNHTLCDIFPPECQYGEKLVSYFREDSCCPDYVCECDPERCESDIPACREDQTLIATRADGSCCLAHICMCGACWEVVPNCQDGEVLTVDANSTDRCCPVYHCVCEPYRCAEFSCPLGMSTVTVSTPDRCCPLQTCECACEKLSRPKCALGEAMQVDKAFLADPTNQCSCKRFNCVREAVCVNGERGVMRPGQTLVDHSEEGVCLTTQCTHSLDPTSGFHHLRATTTNCSAQCHRPHTLVSDYSFTLPTLVSYSFSCPPFNQTECMKIGGTIISYMDGCCKTCKEDGKSCQKVTVRMTIRKNDCRSNRPVNIVSCDGKCPSASIYNYNINTYARFCKCCREMGLQRRSVQLYCSGNSTWVSYSIQEPTDCSCQWS</sequence>
<dbReference type="InterPro" id="IPR050780">
    <property type="entry name" value="Mucin_vWF_Thrombospondin_sf"/>
</dbReference>
<comment type="similarity">
    <text evidence="5">Belongs to the otogelin family.</text>
</comment>
<evidence type="ECO:0000313" key="10">
    <source>
        <dbReference type="EMBL" id="KAK6294070.1"/>
    </source>
</evidence>
<dbReference type="PROSITE" id="PS51233">
    <property type="entry name" value="VWFD"/>
    <property type="match status" value="1"/>
</dbReference>
<feature type="compositionally biased region" description="Low complexity" evidence="7">
    <location>
        <begin position="1"/>
        <end position="13"/>
    </location>
</feature>
<evidence type="ECO:0000256" key="4">
    <source>
        <dbReference type="ARBA" id="ARBA00023180"/>
    </source>
</evidence>
<comment type="caution">
    <text evidence="10">The sequence shown here is derived from an EMBL/GenBank/DDBJ whole genome shotgun (WGS) entry which is preliminary data.</text>
</comment>
<feature type="domain" description="VWFD" evidence="9">
    <location>
        <begin position="813"/>
        <end position="994"/>
    </location>
</feature>
<dbReference type="EMBL" id="JAGTTL010000035">
    <property type="protein sequence ID" value="KAK6294070.1"/>
    <property type="molecule type" value="Genomic_DNA"/>
</dbReference>
<dbReference type="SMART" id="SM00216">
    <property type="entry name" value="VWD"/>
    <property type="match status" value="1"/>
</dbReference>